<gene>
    <name evidence="2" type="ORF">ACFHYQ_24170</name>
</gene>
<feature type="transmembrane region" description="Helical" evidence="1">
    <location>
        <begin position="45"/>
        <end position="63"/>
    </location>
</feature>
<evidence type="ECO:0000313" key="3">
    <source>
        <dbReference type="Proteomes" id="UP001589870"/>
    </source>
</evidence>
<keyword evidence="1" id="KW-0472">Membrane</keyword>
<feature type="transmembrane region" description="Helical" evidence="1">
    <location>
        <begin position="170"/>
        <end position="188"/>
    </location>
</feature>
<comment type="caution">
    <text evidence="2">The sequence shown here is derived from an EMBL/GenBank/DDBJ whole genome shotgun (WGS) entry which is preliminary data.</text>
</comment>
<evidence type="ECO:0000256" key="1">
    <source>
        <dbReference type="SAM" id="Phobius"/>
    </source>
</evidence>
<feature type="transmembrane region" description="Helical" evidence="1">
    <location>
        <begin position="108"/>
        <end position="126"/>
    </location>
</feature>
<reference evidence="2 3" key="1">
    <citation type="submission" date="2024-09" db="EMBL/GenBank/DDBJ databases">
        <authorList>
            <person name="Sun Q."/>
            <person name="Mori K."/>
        </authorList>
    </citation>
    <scope>NUCLEOTIDE SEQUENCE [LARGE SCALE GENOMIC DNA]</scope>
    <source>
        <strain evidence="2 3">TBRC 1851</strain>
    </source>
</reference>
<feature type="transmembrane region" description="Helical" evidence="1">
    <location>
        <begin position="83"/>
        <end position="102"/>
    </location>
</feature>
<proteinExistence type="predicted"/>
<evidence type="ECO:0008006" key="4">
    <source>
        <dbReference type="Google" id="ProtNLM"/>
    </source>
</evidence>
<dbReference type="RefSeq" id="WP_394303421.1">
    <property type="nucleotide sequence ID" value="NZ_JBHMQT010000055.1"/>
</dbReference>
<keyword evidence="1" id="KW-1133">Transmembrane helix</keyword>
<protein>
    <recommendedName>
        <fullName evidence="4">ABC transporter permease</fullName>
    </recommendedName>
</protein>
<evidence type="ECO:0000313" key="2">
    <source>
        <dbReference type="EMBL" id="MFC0865394.1"/>
    </source>
</evidence>
<organism evidence="2 3">
    <name type="scientific">Sphaerimonospora cavernae</name>
    <dbReference type="NCBI Taxonomy" id="1740611"/>
    <lineage>
        <taxon>Bacteria</taxon>
        <taxon>Bacillati</taxon>
        <taxon>Actinomycetota</taxon>
        <taxon>Actinomycetes</taxon>
        <taxon>Streptosporangiales</taxon>
        <taxon>Streptosporangiaceae</taxon>
        <taxon>Sphaerimonospora</taxon>
    </lineage>
</organism>
<keyword evidence="3" id="KW-1185">Reference proteome</keyword>
<dbReference type="EMBL" id="JBHMQT010000055">
    <property type="protein sequence ID" value="MFC0865394.1"/>
    <property type="molecule type" value="Genomic_DNA"/>
</dbReference>
<name>A0ABV6UB23_9ACTN</name>
<sequence length="201" mass="21051">MNIFLRAHRASASAGVLALAVLLVATLSGLQVPTLNLLGGGKSYVPVGVLLPLVGVSAIMSFLTNVPAEIEATAVRPVQRYEALAVSLAVVLSLAVGALLGFTGLQEHAFAATRNLAGYVGLAVLGHRFLGRHAAVVIPLIFAFACMTAGRKAGGQLWPWAWPLFESRHIPAALVAVALYLIGLVFLLSKARPMRRAKDGP</sequence>
<accession>A0ABV6UB23</accession>
<keyword evidence="1" id="KW-0812">Transmembrane</keyword>
<feature type="transmembrane region" description="Helical" evidence="1">
    <location>
        <begin position="133"/>
        <end position="150"/>
    </location>
</feature>
<dbReference type="Proteomes" id="UP001589870">
    <property type="component" value="Unassembled WGS sequence"/>
</dbReference>